<dbReference type="OrthoDB" id="25511at2"/>
<organism evidence="1 2">
    <name type="scientific">Meiothermus granaticius NBRC 107808</name>
    <dbReference type="NCBI Taxonomy" id="1227551"/>
    <lineage>
        <taxon>Bacteria</taxon>
        <taxon>Thermotogati</taxon>
        <taxon>Deinococcota</taxon>
        <taxon>Deinococci</taxon>
        <taxon>Thermales</taxon>
        <taxon>Thermaceae</taxon>
        <taxon>Meiothermus</taxon>
    </lineage>
</organism>
<proteinExistence type="predicted"/>
<evidence type="ECO:0000313" key="1">
    <source>
        <dbReference type="EMBL" id="RIH90632.1"/>
    </source>
</evidence>
<evidence type="ECO:0000313" key="2">
    <source>
        <dbReference type="Proteomes" id="UP000266178"/>
    </source>
</evidence>
<keyword evidence="2" id="KW-1185">Reference proteome</keyword>
<dbReference type="EMBL" id="QWLB01000076">
    <property type="protein sequence ID" value="RIH90632.1"/>
    <property type="molecule type" value="Genomic_DNA"/>
</dbReference>
<reference evidence="1 2" key="1">
    <citation type="submission" date="2018-08" db="EMBL/GenBank/DDBJ databases">
        <title>Meiothermus granaticius genome AF-68 sequencing project.</title>
        <authorList>
            <person name="Da Costa M.S."/>
            <person name="Albuquerque L."/>
            <person name="Raposo P."/>
            <person name="Froufe H.J.C."/>
            <person name="Barroso C.S."/>
            <person name="Egas C."/>
        </authorList>
    </citation>
    <scope>NUCLEOTIDE SEQUENCE [LARGE SCALE GENOMIC DNA]</scope>
    <source>
        <strain evidence="1 2">AF-68</strain>
    </source>
</reference>
<dbReference type="Proteomes" id="UP000266178">
    <property type="component" value="Unassembled WGS sequence"/>
</dbReference>
<protein>
    <recommendedName>
        <fullName evidence="3">DUF3108 domain-containing protein</fullName>
    </recommendedName>
</protein>
<dbReference type="RefSeq" id="WP_119358634.1">
    <property type="nucleotide sequence ID" value="NZ_BJXM01000031.1"/>
</dbReference>
<dbReference type="AlphaFoldDB" id="A0A399F6X5"/>
<gene>
    <name evidence="1" type="ORF">Mgrana_03211</name>
</gene>
<comment type="caution">
    <text evidence="1">The sequence shown here is derived from an EMBL/GenBank/DDBJ whole genome shotgun (WGS) entry which is preliminary data.</text>
</comment>
<accession>A0A399F6X5</accession>
<sequence length="215" mass="24263">MRPFALALVFTAPVFSQTVPWASGEQLIYQLSWQGMDVGKFYLSAHSTEGGWRFHGRLEPQGLAALVGYGLEEESITGPDHYTNTFWRNLTEPFKGTTKLSFARTPDEGCSATVIQPSGKVSSWHSPVEEVLDELSLIYYARLYPEVRQVNLVDYPGLAQGTLQVNKTPDGTAVYRFVREGLLVEVRYRSDPQRTPTRIIFGRDFGQIEGRLLER</sequence>
<name>A0A399F6X5_9DEIN</name>
<evidence type="ECO:0008006" key="3">
    <source>
        <dbReference type="Google" id="ProtNLM"/>
    </source>
</evidence>